<reference evidence="2" key="1">
    <citation type="submission" date="2019-05" db="EMBL/GenBank/DDBJ databases">
        <authorList>
            <person name="Piombo E."/>
        </authorList>
    </citation>
    <scope>NUCLEOTIDE SEQUENCE</scope>
    <source>
        <strain evidence="2">C2S</strain>
    </source>
</reference>
<comment type="caution">
    <text evidence="2">The sequence shown here is derived from an EMBL/GenBank/DDBJ whole genome shotgun (WGS) entry which is preliminary data.</text>
</comment>
<feature type="compositionally biased region" description="Polar residues" evidence="1">
    <location>
        <begin position="93"/>
        <end position="103"/>
    </location>
</feature>
<protein>
    <submittedName>
        <fullName evidence="2">Uncharacterized protein</fullName>
    </submittedName>
</protein>
<feature type="region of interest" description="Disordered" evidence="1">
    <location>
        <begin position="70"/>
        <end position="111"/>
    </location>
</feature>
<proteinExistence type="predicted"/>
<organism evidence="2 3">
    <name type="scientific">Fusarium fujikuroi</name>
    <name type="common">Bakanae and foot rot disease fungus</name>
    <name type="synonym">Gibberella fujikuroi</name>
    <dbReference type="NCBI Taxonomy" id="5127"/>
    <lineage>
        <taxon>Eukaryota</taxon>
        <taxon>Fungi</taxon>
        <taxon>Dikarya</taxon>
        <taxon>Ascomycota</taxon>
        <taxon>Pezizomycotina</taxon>
        <taxon>Sordariomycetes</taxon>
        <taxon>Hypocreomycetidae</taxon>
        <taxon>Hypocreales</taxon>
        <taxon>Nectriaceae</taxon>
        <taxon>Fusarium</taxon>
        <taxon>Fusarium fujikuroi species complex</taxon>
    </lineage>
</organism>
<feature type="compositionally biased region" description="Basic and acidic residues" evidence="1">
    <location>
        <begin position="20"/>
        <end position="29"/>
    </location>
</feature>
<name>A0A2H3RBY5_FUSFU</name>
<dbReference type="OrthoDB" id="10394204at2759"/>
<dbReference type="EMBL" id="CABFJX010000079">
    <property type="protein sequence ID" value="VTT62488.1"/>
    <property type="molecule type" value="Genomic_DNA"/>
</dbReference>
<sequence length="176" mass="19347">MTSLFKLTEGEFAESIGVERATDKDKEGEEGPLCAPSTPKLPYEGDFQRLADAGASLVYLKKKESELRVIPCGNRQTHRRRTGPGRGKADGNNVPQVAPSTVGRQGDGGGERIKMLGRQPGPTPNAEQCRGYQEAFQERRMQAIGNGTFCKGVADRDTCYSYEGFQKHFETCERAQ</sequence>
<dbReference type="Proteomes" id="UP000760494">
    <property type="component" value="Unassembled WGS sequence"/>
</dbReference>
<evidence type="ECO:0000313" key="2">
    <source>
        <dbReference type="EMBL" id="VTT62488.1"/>
    </source>
</evidence>
<dbReference type="AlphaFoldDB" id="A0A2H3RBY5"/>
<accession>A0A2H3RBY5</accession>
<gene>
    <name evidence="2" type="ORF">C2S_4918</name>
</gene>
<evidence type="ECO:0000256" key="1">
    <source>
        <dbReference type="SAM" id="MobiDB-lite"/>
    </source>
</evidence>
<evidence type="ECO:0000313" key="3">
    <source>
        <dbReference type="Proteomes" id="UP000760494"/>
    </source>
</evidence>
<feature type="region of interest" description="Disordered" evidence="1">
    <location>
        <begin position="15"/>
        <end position="42"/>
    </location>
</feature>